<dbReference type="AlphaFoldDB" id="A0A165ILM4"/>
<dbReference type="InParanoid" id="A0A165ILM4"/>
<evidence type="ECO:0000313" key="2">
    <source>
        <dbReference type="Proteomes" id="UP000077266"/>
    </source>
</evidence>
<dbReference type="EMBL" id="KV425988">
    <property type="protein sequence ID" value="KZV93574.1"/>
    <property type="molecule type" value="Genomic_DNA"/>
</dbReference>
<dbReference type="Proteomes" id="UP000077266">
    <property type="component" value="Unassembled WGS sequence"/>
</dbReference>
<protein>
    <submittedName>
        <fullName evidence="1">Uncharacterized protein</fullName>
    </submittedName>
</protein>
<evidence type="ECO:0000313" key="1">
    <source>
        <dbReference type="EMBL" id="KZV93574.1"/>
    </source>
</evidence>
<organism evidence="1 2">
    <name type="scientific">Exidia glandulosa HHB12029</name>
    <dbReference type="NCBI Taxonomy" id="1314781"/>
    <lineage>
        <taxon>Eukaryota</taxon>
        <taxon>Fungi</taxon>
        <taxon>Dikarya</taxon>
        <taxon>Basidiomycota</taxon>
        <taxon>Agaricomycotina</taxon>
        <taxon>Agaricomycetes</taxon>
        <taxon>Auriculariales</taxon>
        <taxon>Exidiaceae</taxon>
        <taxon>Exidia</taxon>
    </lineage>
</organism>
<keyword evidence="2" id="KW-1185">Reference proteome</keyword>
<accession>A0A165ILM4</accession>
<gene>
    <name evidence="1" type="ORF">EXIGLDRAFT_767979</name>
</gene>
<reference evidence="1 2" key="1">
    <citation type="journal article" date="2016" name="Mol. Biol. Evol.">
        <title>Comparative Genomics of Early-Diverging Mushroom-Forming Fungi Provides Insights into the Origins of Lignocellulose Decay Capabilities.</title>
        <authorList>
            <person name="Nagy L.G."/>
            <person name="Riley R."/>
            <person name="Tritt A."/>
            <person name="Adam C."/>
            <person name="Daum C."/>
            <person name="Floudas D."/>
            <person name="Sun H."/>
            <person name="Yadav J.S."/>
            <person name="Pangilinan J."/>
            <person name="Larsson K.H."/>
            <person name="Matsuura K."/>
            <person name="Barry K."/>
            <person name="Labutti K."/>
            <person name="Kuo R."/>
            <person name="Ohm R.A."/>
            <person name="Bhattacharya S.S."/>
            <person name="Shirouzu T."/>
            <person name="Yoshinaga Y."/>
            <person name="Martin F.M."/>
            <person name="Grigoriev I.V."/>
            <person name="Hibbett D.S."/>
        </authorList>
    </citation>
    <scope>NUCLEOTIDE SEQUENCE [LARGE SCALE GENOMIC DNA]</scope>
    <source>
        <strain evidence="1 2">HHB12029</strain>
    </source>
</reference>
<sequence>MVLNSSEIAVIKKLEDAVQKLDYQVKGLGAEPVVSLAVLGLSALSKVDTSLKDTGGSATATVQTDNVMTPTQDTPDIDTPALGFQRRVYHSNSITLPSGAATSMVQVPTDGGAPTEHQVHSYETNPAYLQSSNGLDYPTTSSDIFLWSGTPNLFATEAYHAFGPQDINNAGLPHDFSDFHVYFPPPSSLYQTTHS</sequence>
<name>A0A165ILM4_EXIGL</name>
<proteinExistence type="predicted"/>